<name>A0AAJ0D921_9PEZI</name>
<dbReference type="AlphaFoldDB" id="A0AAJ0D921"/>
<protein>
    <submittedName>
        <fullName evidence="2">Uncharacterized protein</fullName>
    </submittedName>
</protein>
<sequence>MDRSRWPMTDSEKEEYERLEKAVYPWLSKHKPTMEINEQQRQPKESRQEKLRRFREGIAFLAEQARKERFFPETDTFNNRQVLEQREEKGRPVREINVLERMTLEEQLEEIEDELNDLYVERRELQEDVDNIRPEWRQLRA</sequence>
<organism evidence="2 3">
    <name type="scientific">Extremus antarcticus</name>
    <dbReference type="NCBI Taxonomy" id="702011"/>
    <lineage>
        <taxon>Eukaryota</taxon>
        <taxon>Fungi</taxon>
        <taxon>Dikarya</taxon>
        <taxon>Ascomycota</taxon>
        <taxon>Pezizomycotina</taxon>
        <taxon>Dothideomycetes</taxon>
        <taxon>Dothideomycetidae</taxon>
        <taxon>Mycosphaerellales</taxon>
        <taxon>Extremaceae</taxon>
        <taxon>Extremus</taxon>
    </lineage>
</organism>
<dbReference type="Proteomes" id="UP001271007">
    <property type="component" value="Unassembled WGS sequence"/>
</dbReference>
<keyword evidence="1" id="KW-0175">Coiled coil</keyword>
<accession>A0AAJ0D921</accession>
<evidence type="ECO:0000313" key="3">
    <source>
        <dbReference type="Proteomes" id="UP001271007"/>
    </source>
</evidence>
<evidence type="ECO:0000313" key="2">
    <source>
        <dbReference type="EMBL" id="KAK3045448.1"/>
    </source>
</evidence>
<evidence type="ECO:0000256" key="1">
    <source>
        <dbReference type="SAM" id="Coils"/>
    </source>
</evidence>
<proteinExistence type="predicted"/>
<feature type="coiled-coil region" evidence="1">
    <location>
        <begin position="94"/>
        <end position="128"/>
    </location>
</feature>
<reference evidence="2" key="1">
    <citation type="submission" date="2023-04" db="EMBL/GenBank/DDBJ databases">
        <title>Black Yeasts Isolated from many extreme environments.</title>
        <authorList>
            <person name="Coleine C."/>
            <person name="Stajich J.E."/>
            <person name="Selbmann L."/>
        </authorList>
    </citation>
    <scope>NUCLEOTIDE SEQUENCE</scope>
    <source>
        <strain evidence="2">CCFEE 5312</strain>
    </source>
</reference>
<keyword evidence="3" id="KW-1185">Reference proteome</keyword>
<comment type="caution">
    <text evidence="2">The sequence shown here is derived from an EMBL/GenBank/DDBJ whole genome shotgun (WGS) entry which is preliminary data.</text>
</comment>
<gene>
    <name evidence="2" type="ORF">LTR09_012957</name>
</gene>
<dbReference type="EMBL" id="JAWDJX010000245">
    <property type="protein sequence ID" value="KAK3045448.1"/>
    <property type="molecule type" value="Genomic_DNA"/>
</dbReference>